<dbReference type="AlphaFoldDB" id="A0A0A9E3W9"/>
<reference evidence="1" key="2">
    <citation type="journal article" date="2015" name="Data Brief">
        <title>Shoot transcriptome of the giant reed, Arundo donax.</title>
        <authorList>
            <person name="Barrero R.A."/>
            <person name="Guerrero F.D."/>
            <person name="Moolhuijzen P."/>
            <person name="Goolsby J.A."/>
            <person name="Tidwell J."/>
            <person name="Bellgard S.E."/>
            <person name="Bellgard M.I."/>
        </authorList>
    </citation>
    <scope>NUCLEOTIDE SEQUENCE</scope>
    <source>
        <tissue evidence="1">Shoot tissue taken approximately 20 cm above the soil surface</tissue>
    </source>
</reference>
<evidence type="ECO:0000313" key="1">
    <source>
        <dbReference type="EMBL" id="JAD94771.1"/>
    </source>
</evidence>
<proteinExistence type="predicted"/>
<organism evidence="1">
    <name type="scientific">Arundo donax</name>
    <name type="common">Giant reed</name>
    <name type="synonym">Donax arundinaceus</name>
    <dbReference type="NCBI Taxonomy" id="35708"/>
    <lineage>
        <taxon>Eukaryota</taxon>
        <taxon>Viridiplantae</taxon>
        <taxon>Streptophyta</taxon>
        <taxon>Embryophyta</taxon>
        <taxon>Tracheophyta</taxon>
        <taxon>Spermatophyta</taxon>
        <taxon>Magnoliopsida</taxon>
        <taxon>Liliopsida</taxon>
        <taxon>Poales</taxon>
        <taxon>Poaceae</taxon>
        <taxon>PACMAD clade</taxon>
        <taxon>Arundinoideae</taxon>
        <taxon>Arundineae</taxon>
        <taxon>Arundo</taxon>
    </lineage>
</organism>
<reference evidence="1" key="1">
    <citation type="submission" date="2014-09" db="EMBL/GenBank/DDBJ databases">
        <authorList>
            <person name="Magalhaes I.L.F."/>
            <person name="Oliveira U."/>
            <person name="Santos F.R."/>
            <person name="Vidigal T.H.D.A."/>
            <person name="Brescovit A.D."/>
            <person name="Santos A.J."/>
        </authorList>
    </citation>
    <scope>NUCLEOTIDE SEQUENCE</scope>
    <source>
        <tissue evidence="1">Shoot tissue taken approximately 20 cm above the soil surface</tissue>
    </source>
</reference>
<accession>A0A0A9E3W9</accession>
<protein>
    <submittedName>
        <fullName evidence="1">Uncharacterized protein</fullName>
    </submittedName>
</protein>
<dbReference type="EMBL" id="GBRH01203124">
    <property type="protein sequence ID" value="JAD94771.1"/>
    <property type="molecule type" value="Transcribed_RNA"/>
</dbReference>
<name>A0A0A9E3W9_ARUDO</name>
<sequence length="26" mass="3135">MSRRLAKERSFLLISFYKMHFLSGIC</sequence>